<dbReference type="RefSeq" id="WP_089348369.1">
    <property type="nucleotide sequence ID" value="NZ_BJUM01000035.1"/>
</dbReference>
<accession>A0A510XZ20</accession>
<feature type="domain" description="SPOR" evidence="1">
    <location>
        <begin position="110"/>
        <end position="196"/>
    </location>
</feature>
<evidence type="ECO:0000313" key="3">
    <source>
        <dbReference type="Proteomes" id="UP000321419"/>
    </source>
</evidence>
<dbReference type="Pfam" id="PF05036">
    <property type="entry name" value="SPOR"/>
    <property type="match status" value="1"/>
</dbReference>
<dbReference type="InterPro" id="IPR036680">
    <property type="entry name" value="SPOR-like_sf"/>
</dbReference>
<dbReference type="EMBL" id="BJUM01000035">
    <property type="protein sequence ID" value="GEK56280.1"/>
    <property type="molecule type" value="Genomic_DNA"/>
</dbReference>
<dbReference type="Gene3D" id="3.30.70.1070">
    <property type="entry name" value="Sporulation related repeat"/>
    <property type="match status" value="1"/>
</dbReference>
<evidence type="ECO:0000313" key="2">
    <source>
        <dbReference type="EMBL" id="GEK56280.1"/>
    </source>
</evidence>
<proteinExistence type="predicted"/>
<comment type="caution">
    <text evidence="2">The sequence shown here is derived from an EMBL/GenBank/DDBJ whole genome shotgun (WGS) entry which is preliminary data.</text>
</comment>
<dbReference type="InterPro" id="IPR007730">
    <property type="entry name" value="SPOR-like_dom"/>
</dbReference>
<organism evidence="2 3">
    <name type="scientific">Pseudoalteromonas espejiana</name>
    <dbReference type="NCBI Taxonomy" id="28107"/>
    <lineage>
        <taxon>Bacteria</taxon>
        <taxon>Pseudomonadati</taxon>
        <taxon>Pseudomonadota</taxon>
        <taxon>Gammaproteobacteria</taxon>
        <taxon>Alteromonadales</taxon>
        <taxon>Pseudoalteromonadaceae</taxon>
        <taxon>Pseudoalteromonas</taxon>
    </lineage>
</organism>
<reference evidence="2 3" key="1">
    <citation type="submission" date="2019-07" db="EMBL/GenBank/DDBJ databases">
        <title>Whole genome shotgun sequence of Pseudoalteromonas espejiana NBRC 102222.</title>
        <authorList>
            <person name="Hosoyama A."/>
            <person name="Uohara A."/>
            <person name="Ohji S."/>
            <person name="Ichikawa N."/>
        </authorList>
    </citation>
    <scope>NUCLEOTIDE SEQUENCE [LARGE SCALE GENOMIC DNA]</scope>
    <source>
        <strain evidence="2 3">NBRC 102222</strain>
    </source>
</reference>
<sequence length="199" mass="22813">MAVKIAPTLTQINNILMLHYKDFLVTLFLGFAFANSAYSLATTQKQAVLINKEDLAALKESAQQWHETKPELERLLKLENKLQHAVNKLKQLNTPPEPEQTQLTNHLSSVDIDALFSVQVGAYKNKAMFEAAIKDIQYKQRSDSNKLEINTEQVLVNHHIFYRLKLGAFKTKEEANKACKLLKINNNCFVTYYVKTPKY</sequence>
<evidence type="ECO:0000259" key="1">
    <source>
        <dbReference type="PROSITE" id="PS51724"/>
    </source>
</evidence>
<keyword evidence="3" id="KW-1185">Reference proteome</keyword>
<dbReference type="GO" id="GO:0042834">
    <property type="term" value="F:peptidoglycan binding"/>
    <property type="evidence" value="ECO:0007669"/>
    <property type="project" value="InterPro"/>
</dbReference>
<dbReference type="PROSITE" id="PS51724">
    <property type="entry name" value="SPOR"/>
    <property type="match status" value="1"/>
</dbReference>
<dbReference type="Proteomes" id="UP000321419">
    <property type="component" value="Unassembled WGS sequence"/>
</dbReference>
<dbReference type="AlphaFoldDB" id="A0A510XZ20"/>
<dbReference type="OrthoDB" id="6314518at2"/>
<name>A0A510XZ20_9GAMM</name>
<protein>
    <recommendedName>
        <fullName evidence="1">SPOR domain-containing protein</fullName>
    </recommendedName>
</protein>
<gene>
    <name evidence="2" type="ORF">PES01_31250</name>
</gene>
<dbReference type="SUPFAM" id="SSF110997">
    <property type="entry name" value="Sporulation related repeat"/>
    <property type="match status" value="1"/>
</dbReference>